<keyword evidence="1" id="KW-1133">Transmembrane helix</keyword>
<feature type="transmembrane region" description="Helical" evidence="1">
    <location>
        <begin position="7"/>
        <end position="39"/>
    </location>
</feature>
<organism evidence="2 3">
    <name type="scientific">Acropora cervicornis</name>
    <name type="common">Staghorn coral</name>
    <dbReference type="NCBI Taxonomy" id="6130"/>
    <lineage>
        <taxon>Eukaryota</taxon>
        <taxon>Metazoa</taxon>
        <taxon>Cnidaria</taxon>
        <taxon>Anthozoa</taxon>
        <taxon>Hexacorallia</taxon>
        <taxon>Scleractinia</taxon>
        <taxon>Astrocoeniina</taxon>
        <taxon>Acroporidae</taxon>
        <taxon>Acropora</taxon>
    </lineage>
</organism>
<comment type="caution">
    <text evidence="2">The sequence shown here is derived from an EMBL/GenBank/DDBJ whole genome shotgun (WGS) entry which is preliminary data.</text>
</comment>
<feature type="transmembrane region" description="Helical" evidence="1">
    <location>
        <begin position="59"/>
        <end position="80"/>
    </location>
</feature>
<dbReference type="Proteomes" id="UP001249851">
    <property type="component" value="Unassembled WGS sequence"/>
</dbReference>
<sequence>MRKNQRLAIAALCCVVLTVVRVFFIAVFFITSVICIVIAESHVERCDGHVTLYQIAVDSLNTTSTFVETVVSSFLIFLIYRWKQFKERADKLLYLYRAILFTYGLRMLALFLYDSFLVARNITRQSEYRELDSVLLALDVGYRGSLAVFFFRKFFDFAVPQVFEETNSKSNSQVKSERMEEEKEITLELGQTL</sequence>
<keyword evidence="3" id="KW-1185">Reference proteome</keyword>
<accession>A0AAD9QZJ7</accession>
<gene>
    <name evidence="2" type="ORF">P5673_005088</name>
</gene>
<reference evidence="2" key="2">
    <citation type="journal article" date="2023" name="Science">
        <title>Genomic signatures of disease resistance in endangered staghorn corals.</title>
        <authorList>
            <person name="Vollmer S.V."/>
            <person name="Selwyn J.D."/>
            <person name="Despard B.A."/>
            <person name="Roesel C.L."/>
        </authorList>
    </citation>
    <scope>NUCLEOTIDE SEQUENCE</scope>
    <source>
        <strain evidence="2">K2</strain>
    </source>
</reference>
<evidence type="ECO:0000256" key="1">
    <source>
        <dbReference type="SAM" id="Phobius"/>
    </source>
</evidence>
<name>A0AAD9QZJ7_ACRCE</name>
<reference evidence="2" key="1">
    <citation type="journal article" date="2023" name="G3 (Bethesda)">
        <title>Whole genome assembly and annotation of the endangered Caribbean coral Acropora cervicornis.</title>
        <authorList>
            <person name="Selwyn J.D."/>
            <person name="Vollmer S.V."/>
        </authorList>
    </citation>
    <scope>NUCLEOTIDE SEQUENCE</scope>
    <source>
        <strain evidence="2">K2</strain>
    </source>
</reference>
<evidence type="ECO:0000313" key="2">
    <source>
        <dbReference type="EMBL" id="KAK2570300.1"/>
    </source>
</evidence>
<keyword evidence="1" id="KW-0472">Membrane</keyword>
<dbReference type="EMBL" id="JARQWQ010000008">
    <property type="protein sequence ID" value="KAK2570300.1"/>
    <property type="molecule type" value="Genomic_DNA"/>
</dbReference>
<proteinExistence type="predicted"/>
<dbReference type="AlphaFoldDB" id="A0AAD9QZJ7"/>
<evidence type="ECO:0000313" key="3">
    <source>
        <dbReference type="Proteomes" id="UP001249851"/>
    </source>
</evidence>
<protein>
    <submittedName>
        <fullName evidence="2">Uncharacterized protein</fullName>
    </submittedName>
</protein>
<feature type="transmembrane region" description="Helical" evidence="1">
    <location>
        <begin position="92"/>
        <end position="113"/>
    </location>
</feature>
<keyword evidence="1" id="KW-0812">Transmembrane</keyword>